<protein>
    <submittedName>
        <fullName evidence="1">Uncharacterized protein</fullName>
    </submittedName>
</protein>
<organism evidence="1 2">
    <name type="scientific">Punica granatum</name>
    <name type="common">Pomegranate</name>
    <dbReference type="NCBI Taxonomy" id="22663"/>
    <lineage>
        <taxon>Eukaryota</taxon>
        <taxon>Viridiplantae</taxon>
        <taxon>Streptophyta</taxon>
        <taxon>Embryophyta</taxon>
        <taxon>Tracheophyta</taxon>
        <taxon>Spermatophyta</taxon>
        <taxon>Magnoliopsida</taxon>
        <taxon>eudicotyledons</taxon>
        <taxon>Gunneridae</taxon>
        <taxon>Pentapetalae</taxon>
        <taxon>rosids</taxon>
        <taxon>malvids</taxon>
        <taxon>Myrtales</taxon>
        <taxon>Lythraceae</taxon>
        <taxon>Punica</taxon>
    </lineage>
</organism>
<dbReference type="Proteomes" id="UP000233551">
    <property type="component" value="Unassembled WGS sequence"/>
</dbReference>
<proteinExistence type="predicted"/>
<evidence type="ECO:0000313" key="1">
    <source>
        <dbReference type="EMBL" id="PKI78221.1"/>
    </source>
</evidence>
<evidence type="ECO:0000313" key="2">
    <source>
        <dbReference type="Proteomes" id="UP000233551"/>
    </source>
</evidence>
<sequence>MAELTPLPSHRSIAGALGDVEDVMVTVRERFGRKDRTMRISPDQKGLPKWEDG</sequence>
<keyword evidence="2" id="KW-1185">Reference proteome</keyword>
<accession>A0A2I0LC24</accession>
<comment type="caution">
    <text evidence="1">The sequence shown here is derived from an EMBL/GenBank/DDBJ whole genome shotgun (WGS) entry which is preliminary data.</text>
</comment>
<dbReference type="EMBL" id="PGOL01000058">
    <property type="protein sequence ID" value="PKI78221.1"/>
    <property type="molecule type" value="Genomic_DNA"/>
</dbReference>
<dbReference type="AlphaFoldDB" id="A0A2I0LC24"/>
<gene>
    <name evidence="1" type="ORF">CRG98_001392</name>
</gene>
<reference evidence="1 2" key="1">
    <citation type="submission" date="2017-11" db="EMBL/GenBank/DDBJ databases">
        <title>De-novo sequencing of pomegranate (Punica granatum L.) genome.</title>
        <authorList>
            <person name="Akparov Z."/>
            <person name="Amiraslanov A."/>
            <person name="Hajiyeva S."/>
            <person name="Abbasov M."/>
            <person name="Kaur K."/>
            <person name="Hamwieh A."/>
            <person name="Solovyev V."/>
            <person name="Salamov A."/>
            <person name="Braich B."/>
            <person name="Kosarev P."/>
            <person name="Mahmoud A."/>
            <person name="Hajiyev E."/>
            <person name="Babayeva S."/>
            <person name="Izzatullayeva V."/>
            <person name="Mammadov A."/>
            <person name="Mammadov A."/>
            <person name="Sharifova S."/>
            <person name="Ojaghi J."/>
            <person name="Eynullazada K."/>
            <person name="Bayramov B."/>
            <person name="Abdulazimova A."/>
            <person name="Shahmuradov I."/>
        </authorList>
    </citation>
    <scope>NUCLEOTIDE SEQUENCE [LARGE SCALE GENOMIC DNA]</scope>
    <source>
        <strain evidence="2">cv. AG2017</strain>
        <tissue evidence="1">Leaf</tissue>
    </source>
</reference>
<name>A0A2I0LC24_PUNGR</name>